<dbReference type="InterPro" id="IPR002654">
    <property type="entry name" value="Glyco_trans_25"/>
</dbReference>
<dbReference type="GO" id="GO:0016740">
    <property type="term" value="F:transferase activity"/>
    <property type="evidence" value="ECO:0007669"/>
    <property type="project" value="UniProtKB-KW"/>
</dbReference>
<sequence length="261" mass="29707">MGNPFSRADLGIWLINLDRDTDRLADMVAQLDKLGLSYTRFPAIYGKDHQATLAERADAAAYARNMGSPILPGKMGCYASHIAVWEAFVASDHKVALILEDDVVFHDDFLESLDLALAGAAHWDTVRFNCIRAKLPIGQGRIGRYTLNAYAGPFTGNAAYLLHKDVAKRLLPNLWPQTRALDHELNRFFKHDFRQMGLEPFTSHVDDGDVSSITGANFGLVNKFRWYRRLPHYRLKAGNYFRRIFWLAKKGRIWPSKRTLL</sequence>
<keyword evidence="2" id="KW-0808">Transferase</keyword>
<accession>A0A1I6FVS4</accession>
<evidence type="ECO:0000259" key="1">
    <source>
        <dbReference type="Pfam" id="PF01755"/>
    </source>
</evidence>
<dbReference type="RefSeq" id="WP_090196233.1">
    <property type="nucleotide sequence ID" value="NZ_FOYP01000001.1"/>
</dbReference>
<keyword evidence="3" id="KW-1185">Reference proteome</keyword>
<evidence type="ECO:0000313" key="3">
    <source>
        <dbReference type="Proteomes" id="UP000199478"/>
    </source>
</evidence>
<protein>
    <submittedName>
        <fullName evidence="2">Glycosyl transferase, family 25</fullName>
    </submittedName>
</protein>
<dbReference type="Pfam" id="PF01755">
    <property type="entry name" value="Glyco_transf_25"/>
    <property type="match status" value="1"/>
</dbReference>
<evidence type="ECO:0000313" key="2">
    <source>
        <dbReference type="EMBL" id="SFR34039.1"/>
    </source>
</evidence>
<gene>
    <name evidence="2" type="ORF">SAMN04488005_0590</name>
</gene>
<dbReference type="STRING" id="390270.SAMN04488005_0590"/>
<dbReference type="OrthoDB" id="259382at2"/>
<dbReference type="EMBL" id="FOYP01000001">
    <property type="protein sequence ID" value="SFR34039.1"/>
    <property type="molecule type" value="Genomic_DNA"/>
</dbReference>
<reference evidence="3" key="1">
    <citation type="submission" date="2016-10" db="EMBL/GenBank/DDBJ databases">
        <authorList>
            <person name="Varghese N."/>
            <person name="Submissions S."/>
        </authorList>
    </citation>
    <scope>NUCLEOTIDE SEQUENCE [LARGE SCALE GENOMIC DNA]</scope>
    <source>
        <strain evidence="3">DSM 26879</strain>
    </source>
</reference>
<dbReference type="CDD" id="cd06532">
    <property type="entry name" value="Glyco_transf_25"/>
    <property type="match status" value="1"/>
</dbReference>
<name>A0A1I6FVS4_9RHOB</name>
<dbReference type="Proteomes" id="UP000199478">
    <property type="component" value="Unassembled WGS sequence"/>
</dbReference>
<dbReference type="AlphaFoldDB" id="A0A1I6FVS4"/>
<feature type="domain" description="Glycosyl transferase family 25" evidence="1">
    <location>
        <begin position="12"/>
        <end position="118"/>
    </location>
</feature>
<proteinExistence type="predicted"/>
<organism evidence="2 3">
    <name type="scientific">Yoonia tamlensis</name>
    <dbReference type="NCBI Taxonomy" id="390270"/>
    <lineage>
        <taxon>Bacteria</taxon>
        <taxon>Pseudomonadati</taxon>
        <taxon>Pseudomonadota</taxon>
        <taxon>Alphaproteobacteria</taxon>
        <taxon>Rhodobacterales</taxon>
        <taxon>Paracoccaceae</taxon>
        <taxon>Yoonia</taxon>
    </lineage>
</organism>